<comment type="caution">
    <text evidence="1">The sequence shown here is derived from an EMBL/GenBank/DDBJ whole genome shotgun (WGS) entry which is preliminary data.</text>
</comment>
<dbReference type="EMBL" id="JAPHNI010000667">
    <property type="protein sequence ID" value="KAJ8109016.1"/>
    <property type="molecule type" value="Genomic_DNA"/>
</dbReference>
<evidence type="ECO:0000313" key="1">
    <source>
        <dbReference type="EMBL" id="KAJ8109016.1"/>
    </source>
</evidence>
<dbReference type="Proteomes" id="UP001153331">
    <property type="component" value="Unassembled WGS sequence"/>
</dbReference>
<reference evidence="1" key="1">
    <citation type="submission" date="2022-11" db="EMBL/GenBank/DDBJ databases">
        <title>Genome Sequence of Boeremia exigua.</title>
        <authorList>
            <person name="Buettner E."/>
        </authorList>
    </citation>
    <scope>NUCLEOTIDE SEQUENCE</scope>
    <source>
        <strain evidence="1">CU02</strain>
    </source>
</reference>
<evidence type="ECO:0000313" key="2">
    <source>
        <dbReference type="Proteomes" id="UP001153331"/>
    </source>
</evidence>
<name>A0ACC2I1B1_9PLEO</name>
<sequence length="102" mass="11209">MLTTLTSETTETPQLNHSPINRSSRLMCSLVYQHRQADEVQKRVQPVQEGGDSPWLLGSAGNFAFQTTGRVQEIGDSPIRSSADIGREMRERAAPIVVNAGQ</sequence>
<gene>
    <name evidence="1" type="ORF">OPT61_g7766</name>
</gene>
<accession>A0ACC2I1B1</accession>
<protein>
    <submittedName>
        <fullName evidence="1">Uncharacterized protein</fullName>
    </submittedName>
</protein>
<organism evidence="1 2">
    <name type="scientific">Boeremia exigua</name>
    <dbReference type="NCBI Taxonomy" id="749465"/>
    <lineage>
        <taxon>Eukaryota</taxon>
        <taxon>Fungi</taxon>
        <taxon>Dikarya</taxon>
        <taxon>Ascomycota</taxon>
        <taxon>Pezizomycotina</taxon>
        <taxon>Dothideomycetes</taxon>
        <taxon>Pleosporomycetidae</taxon>
        <taxon>Pleosporales</taxon>
        <taxon>Pleosporineae</taxon>
        <taxon>Didymellaceae</taxon>
        <taxon>Boeremia</taxon>
    </lineage>
</organism>
<proteinExistence type="predicted"/>
<keyword evidence="2" id="KW-1185">Reference proteome</keyword>